<organism evidence="6 7">
    <name type="scientific">Salibacterium halotolerans</name>
    <dbReference type="NCBI Taxonomy" id="1884432"/>
    <lineage>
        <taxon>Bacteria</taxon>
        <taxon>Bacillati</taxon>
        <taxon>Bacillota</taxon>
        <taxon>Bacilli</taxon>
        <taxon>Bacillales</taxon>
        <taxon>Bacillaceae</taxon>
    </lineage>
</organism>
<feature type="region of interest" description="Disordered" evidence="4">
    <location>
        <begin position="158"/>
        <end position="179"/>
    </location>
</feature>
<dbReference type="GO" id="GO:0016491">
    <property type="term" value="F:oxidoreductase activity"/>
    <property type="evidence" value="ECO:0007669"/>
    <property type="project" value="UniProtKB-KW"/>
</dbReference>
<gene>
    <name evidence="6" type="ORF">SAMN05518683_101266</name>
</gene>
<dbReference type="InterPro" id="IPR050627">
    <property type="entry name" value="Nitroreductase/BluB"/>
</dbReference>
<protein>
    <submittedName>
        <fullName evidence="6">Nitroreductase</fullName>
    </submittedName>
</protein>
<evidence type="ECO:0000256" key="2">
    <source>
        <dbReference type="ARBA" id="ARBA00022643"/>
    </source>
</evidence>
<dbReference type="InterPro" id="IPR000415">
    <property type="entry name" value="Nitroreductase-like"/>
</dbReference>
<evidence type="ECO:0000256" key="3">
    <source>
        <dbReference type="ARBA" id="ARBA00023002"/>
    </source>
</evidence>
<sequence length="179" mass="19825">MLLLELHDIIQNRREITEFKDTPIPADVMQRLMDAAVLSPSGNNLPSREFIVVRNKDTLAHLADTPAALSWVKNADAAFVVTGRPDISKYWLQDSSIACGFLWLAAVNEDLGGAFGAVYHAQDAEETEKRENFVRRVLDIPKDRHITAILGFGWPASHPGAKTPPENSGLVHHETFQSS</sequence>
<evidence type="ECO:0000313" key="7">
    <source>
        <dbReference type="Proteomes" id="UP000198892"/>
    </source>
</evidence>
<evidence type="ECO:0000256" key="4">
    <source>
        <dbReference type="SAM" id="MobiDB-lite"/>
    </source>
</evidence>
<reference evidence="7" key="1">
    <citation type="submission" date="2016-10" db="EMBL/GenBank/DDBJ databases">
        <authorList>
            <person name="Varghese N."/>
            <person name="Submissions S."/>
        </authorList>
    </citation>
    <scope>NUCLEOTIDE SEQUENCE [LARGE SCALE GENOMIC DNA]</scope>
    <source>
        <strain evidence="7">S7</strain>
    </source>
</reference>
<keyword evidence="1" id="KW-0285">Flavoprotein</keyword>
<dbReference type="Pfam" id="PF00881">
    <property type="entry name" value="Nitroreductase"/>
    <property type="match status" value="1"/>
</dbReference>
<dbReference type="EMBL" id="FOXD01000001">
    <property type="protein sequence ID" value="SFO97480.1"/>
    <property type="molecule type" value="Genomic_DNA"/>
</dbReference>
<accession>A0A1I5LJJ7</accession>
<evidence type="ECO:0000256" key="1">
    <source>
        <dbReference type="ARBA" id="ARBA00022630"/>
    </source>
</evidence>
<keyword evidence="2" id="KW-0288">FMN</keyword>
<keyword evidence="7" id="KW-1185">Reference proteome</keyword>
<dbReference type="PANTHER" id="PTHR23026">
    <property type="entry name" value="NADPH NITROREDUCTASE"/>
    <property type="match status" value="1"/>
</dbReference>
<dbReference type="PANTHER" id="PTHR23026:SF90">
    <property type="entry name" value="IODOTYROSINE DEIODINASE 1"/>
    <property type="match status" value="1"/>
</dbReference>
<dbReference type="InterPro" id="IPR029479">
    <property type="entry name" value="Nitroreductase"/>
</dbReference>
<name>A0A1I5LJJ7_9BACI</name>
<keyword evidence="3" id="KW-0560">Oxidoreductase</keyword>
<proteinExistence type="predicted"/>
<evidence type="ECO:0000313" key="6">
    <source>
        <dbReference type="EMBL" id="SFO97480.1"/>
    </source>
</evidence>
<dbReference type="STRING" id="1884432.SAMN05518683_101266"/>
<dbReference type="Proteomes" id="UP000198892">
    <property type="component" value="Unassembled WGS sequence"/>
</dbReference>
<evidence type="ECO:0000259" key="5">
    <source>
        <dbReference type="Pfam" id="PF00881"/>
    </source>
</evidence>
<dbReference type="SUPFAM" id="SSF55469">
    <property type="entry name" value="FMN-dependent nitroreductase-like"/>
    <property type="match status" value="1"/>
</dbReference>
<feature type="domain" description="Nitroreductase" evidence="5">
    <location>
        <begin position="10"/>
        <end position="84"/>
    </location>
</feature>
<dbReference type="Gene3D" id="3.40.109.10">
    <property type="entry name" value="NADH Oxidase"/>
    <property type="match status" value="1"/>
</dbReference>
<dbReference type="AlphaFoldDB" id="A0A1I5LJJ7"/>